<reference evidence="5 6" key="1">
    <citation type="submission" date="2018-02" db="EMBL/GenBank/DDBJ databases">
        <title>The genomes of Aspergillus section Nigri reveals drivers in fungal speciation.</title>
        <authorList>
            <consortium name="DOE Joint Genome Institute"/>
            <person name="Vesth T.C."/>
            <person name="Nybo J."/>
            <person name="Theobald S."/>
            <person name="Brandl J."/>
            <person name="Frisvad J.C."/>
            <person name="Nielsen K.F."/>
            <person name="Lyhne E.K."/>
            <person name="Kogle M.E."/>
            <person name="Kuo A."/>
            <person name="Riley R."/>
            <person name="Clum A."/>
            <person name="Nolan M."/>
            <person name="Lipzen A."/>
            <person name="Salamov A."/>
            <person name="Henrissat B."/>
            <person name="Wiebenga A."/>
            <person name="De vries R.P."/>
            <person name="Grigoriev I.V."/>
            <person name="Mortensen U.H."/>
            <person name="Andersen M.R."/>
            <person name="Baker S.E."/>
        </authorList>
    </citation>
    <scope>NUCLEOTIDE SEQUENCE [LARGE SCALE GENOMIC DNA]</scope>
    <source>
        <strain evidence="5 6">CBS 707.79</strain>
    </source>
</reference>
<organism evidence="5 6">
    <name type="scientific">Aspergillus ellipticus CBS 707.79</name>
    <dbReference type="NCBI Taxonomy" id="1448320"/>
    <lineage>
        <taxon>Eukaryota</taxon>
        <taxon>Fungi</taxon>
        <taxon>Dikarya</taxon>
        <taxon>Ascomycota</taxon>
        <taxon>Pezizomycotina</taxon>
        <taxon>Eurotiomycetes</taxon>
        <taxon>Eurotiomycetidae</taxon>
        <taxon>Eurotiales</taxon>
        <taxon>Aspergillaceae</taxon>
        <taxon>Aspergillus</taxon>
        <taxon>Aspergillus subgen. Circumdati</taxon>
    </lineage>
</organism>
<dbReference type="VEuPathDB" id="FungiDB:BO71DRAFT_403075"/>
<dbReference type="Gene3D" id="3.30.420.80">
    <property type="entry name" value="Ribosomal protein S11"/>
    <property type="match status" value="1"/>
</dbReference>
<accession>A0A319CX52</accession>
<evidence type="ECO:0000256" key="1">
    <source>
        <dbReference type="ARBA" id="ARBA00006194"/>
    </source>
</evidence>
<dbReference type="AlphaFoldDB" id="A0A319CX52"/>
<evidence type="ECO:0000313" key="5">
    <source>
        <dbReference type="EMBL" id="PYH89430.1"/>
    </source>
</evidence>
<feature type="region of interest" description="Disordered" evidence="4">
    <location>
        <begin position="31"/>
        <end position="51"/>
    </location>
</feature>
<dbReference type="InterPro" id="IPR036967">
    <property type="entry name" value="Ribosomal_uS11_sf"/>
</dbReference>
<comment type="similarity">
    <text evidence="1">Belongs to the universal ribosomal protein uS11 family.</text>
</comment>
<dbReference type="GO" id="GO:0005840">
    <property type="term" value="C:ribosome"/>
    <property type="evidence" value="ECO:0007669"/>
    <property type="project" value="UniProtKB-KW"/>
</dbReference>
<dbReference type="EMBL" id="KZ826030">
    <property type="protein sequence ID" value="PYH89430.1"/>
    <property type="molecule type" value="Genomic_DNA"/>
</dbReference>
<dbReference type="SUPFAM" id="SSF53137">
    <property type="entry name" value="Translational machinery components"/>
    <property type="match status" value="1"/>
</dbReference>
<evidence type="ECO:0000256" key="3">
    <source>
        <dbReference type="ARBA" id="ARBA00023274"/>
    </source>
</evidence>
<evidence type="ECO:0000256" key="2">
    <source>
        <dbReference type="ARBA" id="ARBA00022980"/>
    </source>
</evidence>
<evidence type="ECO:0000313" key="6">
    <source>
        <dbReference type="Proteomes" id="UP000247810"/>
    </source>
</evidence>
<dbReference type="Proteomes" id="UP000247810">
    <property type="component" value="Unassembled WGS sequence"/>
</dbReference>
<sequence>MNSTFVTALTRALPSIGRSSQLRAPAFRLTRPFSSTPAPRVDNPRDSPIPDISKMTENLDTQGIKPNPLGRQSAASAEQDSITAIRNVLGVNTNRKPRTPTSHDFNKMAESLEAEMIKLPYADRSPPHHLHIYTHRHNLHLTLTRPNGNPLISMSCGQLGFRKTKRGGFDAAYQLTAHVFGQIQERGLLPEIQRLELVFRGFNIGREAFVKVLLGNEGRNIRGLVCRVTDSTRIKFGGNRSRATRRLG</sequence>
<dbReference type="GO" id="GO:1990904">
    <property type="term" value="C:ribonucleoprotein complex"/>
    <property type="evidence" value="ECO:0007669"/>
    <property type="project" value="UniProtKB-KW"/>
</dbReference>
<gene>
    <name evidence="5" type="ORF">BO71DRAFT_403075</name>
</gene>
<name>A0A319CX52_9EURO</name>
<dbReference type="GO" id="GO:0006412">
    <property type="term" value="P:translation"/>
    <property type="evidence" value="ECO:0007669"/>
    <property type="project" value="InterPro"/>
</dbReference>
<proteinExistence type="inferred from homology"/>
<dbReference type="InterPro" id="IPR001971">
    <property type="entry name" value="Ribosomal_uS11"/>
</dbReference>
<evidence type="ECO:0000256" key="4">
    <source>
        <dbReference type="SAM" id="MobiDB-lite"/>
    </source>
</evidence>
<keyword evidence="2 5" id="KW-0689">Ribosomal protein</keyword>
<dbReference type="OrthoDB" id="1654884at2759"/>
<keyword evidence="3" id="KW-0687">Ribonucleoprotein</keyword>
<dbReference type="HAMAP" id="MF_01310">
    <property type="entry name" value="Ribosomal_uS11"/>
    <property type="match status" value="1"/>
</dbReference>
<keyword evidence="6" id="KW-1185">Reference proteome</keyword>
<protein>
    <submittedName>
        <fullName evidence="5">Putative 37S ribosomal protein S11</fullName>
    </submittedName>
</protein>
<dbReference type="PANTHER" id="PTHR11759">
    <property type="entry name" value="40S RIBOSOMAL PROTEIN S14/30S RIBOSOMAL PROTEIN S11"/>
    <property type="match status" value="1"/>
</dbReference>
<dbReference type="GO" id="GO:0003735">
    <property type="term" value="F:structural constituent of ribosome"/>
    <property type="evidence" value="ECO:0007669"/>
    <property type="project" value="InterPro"/>
</dbReference>
<dbReference type="STRING" id="1448320.A0A319CX52"/>